<evidence type="ECO:0008006" key="3">
    <source>
        <dbReference type="Google" id="ProtNLM"/>
    </source>
</evidence>
<accession>A0ABW3HWD7</accession>
<gene>
    <name evidence="1" type="ORF">ACFQ2I_21200</name>
</gene>
<proteinExistence type="predicted"/>
<reference evidence="2" key="1">
    <citation type="journal article" date="2019" name="Int. J. Syst. Evol. Microbiol.">
        <title>The Global Catalogue of Microorganisms (GCM) 10K type strain sequencing project: providing services to taxonomists for standard genome sequencing and annotation.</title>
        <authorList>
            <consortium name="The Broad Institute Genomics Platform"/>
            <consortium name="The Broad Institute Genome Sequencing Center for Infectious Disease"/>
            <person name="Wu L."/>
            <person name="Ma J."/>
        </authorList>
    </citation>
    <scope>NUCLEOTIDE SEQUENCE [LARGE SCALE GENOMIC DNA]</scope>
    <source>
        <strain evidence="2">CCUG 59129</strain>
    </source>
</reference>
<dbReference type="InterPro" id="IPR036514">
    <property type="entry name" value="SGNH_hydro_sf"/>
</dbReference>
<evidence type="ECO:0000313" key="1">
    <source>
        <dbReference type="EMBL" id="MFD0961858.1"/>
    </source>
</evidence>
<comment type="caution">
    <text evidence="1">The sequence shown here is derived from an EMBL/GenBank/DDBJ whole genome shotgun (WGS) entry which is preliminary data.</text>
</comment>
<dbReference type="Proteomes" id="UP001596989">
    <property type="component" value="Unassembled WGS sequence"/>
</dbReference>
<dbReference type="EMBL" id="JBHTJZ010000068">
    <property type="protein sequence ID" value="MFD0961858.1"/>
    <property type="molecule type" value="Genomic_DNA"/>
</dbReference>
<name>A0ABW3HWD7_9BACL</name>
<organism evidence="1 2">
    <name type="scientific">Paenibacillus chungangensis</name>
    <dbReference type="NCBI Taxonomy" id="696535"/>
    <lineage>
        <taxon>Bacteria</taxon>
        <taxon>Bacillati</taxon>
        <taxon>Bacillota</taxon>
        <taxon>Bacilli</taxon>
        <taxon>Bacillales</taxon>
        <taxon>Paenibacillaceae</taxon>
        <taxon>Paenibacillus</taxon>
    </lineage>
</organism>
<dbReference type="SUPFAM" id="SSF52266">
    <property type="entry name" value="SGNH hydrolase"/>
    <property type="match status" value="1"/>
</dbReference>
<dbReference type="RefSeq" id="WP_377567830.1">
    <property type="nucleotide sequence ID" value="NZ_JBHTJZ010000068.1"/>
</dbReference>
<sequence length="728" mass="81145">MTSLYQEAIKPPLRIAFAGDSITWGDGFLADGFVGAADRYVREHAAHTLFHDELAYQGDTRVISNRKCYREQCRLLSGAGAEVSFKWPHNRLVLILAKERHNDRAAMVELYVDGERLDTFSTWNESAGGSGQVVHTTDGQQDKYDLGCAFTYDHQVLLDGVPLKGELNLAGYAGAMPEGHDYKIVRKSVRDADSGKWEVRHFVWFRDMPAAGLRLEASFRHGESIMYARTTIGELTGELNSALESSFGEGDVAHDPAHPAPISSGLDFRQSDERAMLEWMIPGEGIREITFRIKGFDSRGGMQGEPGLFVNAVSDSAHHIMNAGIGGWTAKLFNEDRGLRHVKRVTEWHPDIVFIGLGTNDDWGEGNGFTASRALIGLSEAQVRDMPTLLMRSCRRQSDGSYLLETADLLIEQVTDRSVTIDGKDADLADVRAGDTLVIGDYYGDNRNVLFRCVERWDSASRTAWFDKPLAATPITTDISAFAGQAIRVKRMDGFLSQLGKMINTIRSELPGVVIALTETGLSNFHTRLLTGYPDAIGRLAKQEGLRHVPVYEELMRWQYSRPCDLPVQVCPDSGWSAAGEVVYCLLGENGRDIQETIGYQMRNWSVKVDGEERYGRGCRIEGGYGLAYRPEAAADELVIEQWNGRPRPPHPAVWYRFLPTRLVFTEEVPLPGSRLEVSVSSAKWSYDDAHLQLEGGQEVYNAAILAELQAWMQEAEWEKQGRKAGVR</sequence>
<protein>
    <recommendedName>
        <fullName evidence="3">SGNH hydrolase-type esterase domain-containing protein</fullName>
    </recommendedName>
</protein>
<keyword evidence="2" id="KW-1185">Reference proteome</keyword>
<dbReference type="Gene3D" id="3.40.50.1110">
    <property type="entry name" value="SGNH hydrolase"/>
    <property type="match status" value="1"/>
</dbReference>
<evidence type="ECO:0000313" key="2">
    <source>
        <dbReference type="Proteomes" id="UP001596989"/>
    </source>
</evidence>